<reference evidence="3 4" key="1">
    <citation type="journal article" date="2016" name="Mol. Biol. Evol.">
        <title>Comparative Genomics of Early-Diverging Mushroom-Forming Fungi Provides Insights into the Origins of Lignocellulose Decay Capabilities.</title>
        <authorList>
            <person name="Nagy L.G."/>
            <person name="Riley R."/>
            <person name="Tritt A."/>
            <person name="Adam C."/>
            <person name="Daum C."/>
            <person name="Floudas D."/>
            <person name="Sun H."/>
            <person name="Yadav J.S."/>
            <person name="Pangilinan J."/>
            <person name="Larsson K.H."/>
            <person name="Matsuura K."/>
            <person name="Barry K."/>
            <person name="Labutti K."/>
            <person name="Kuo R."/>
            <person name="Ohm R.A."/>
            <person name="Bhattacharya S.S."/>
            <person name="Shirouzu T."/>
            <person name="Yoshinaga Y."/>
            <person name="Martin F.M."/>
            <person name="Grigoriev I.V."/>
            <person name="Hibbett D.S."/>
        </authorList>
    </citation>
    <scope>NUCLEOTIDE SEQUENCE [LARGE SCALE GENOMIC DNA]</scope>
    <source>
        <strain evidence="3 4">HHB14362 ss-1</strain>
    </source>
</reference>
<evidence type="ECO:0000256" key="1">
    <source>
        <dbReference type="SAM" id="Coils"/>
    </source>
</evidence>
<dbReference type="STRING" id="1314782.A0A165U4Y2"/>
<gene>
    <name evidence="3" type="ORF">NEOLEDRAFT_107582</name>
</gene>
<accession>A0A165U4Y2</accession>
<dbReference type="Proteomes" id="UP000076761">
    <property type="component" value="Unassembled WGS sequence"/>
</dbReference>
<evidence type="ECO:0000313" key="4">
    <source>
        <dbReference type="Proteomes" id="UP000076761"/>
    </source>
</evidence>
<feature type="coiled-coil region" evidence="1">
    <location>
        <begin position="5"/>
        <end position="32"/>
    </location>
</feature>
<organism evidence="3 4">
    <name type="scientific">Neolentinus lepideus HHB14362 ss-1</name>
    <dbReference type="NCBI Taxonomy" id="1314782"/>
    <lineage>
        <taxon>Eukaryota</taxon>
        <taxon>Fungi</taxon>
        <taxon>Dikarya</taxon>
        <taxon>Basidiomycota</taxon>
        <taxon>Agaricomycotina</taxon>
        <taxon>Agaricomycetes</taxon>
        <taxon>Gloeophyllales</taxon>
        <taxon>Gloeophyllaceae</taxon>
        <taxon>Neolentinus</taxon>
    </lineage>
</organism>
<evidence type="ECO:0000259" key="2">
    <source>
        <dbReference type="Pfam" id="PF12937"/>
    </source>
</evidence>
<dbReference type="AlphaFoldDB" id="A0A165U4Y2"/>
<keyword evidence="4" id="KW-1185">Reference proteome</keyword>
<proteinExistence type="predicted"/>
<evidence type="ECO:0000313" key="3">
    <source>
        <dbReference type="EMBL" id="KZT27648.1"/>
    </source>
</evidence>
<keyword evidence="1" id="KW-0175">Coiled coil</keyword>
<dbReference type="InterPro" id="IPR036047">
    <property type="entry name" value="F-box-like_dom_sf"/>
</dbReference>
<dbReference type="InParanoid" id="A0A165U4Y2"/>
<name>A0A165U4Y2_9AGAM</name>
<dbReference type="EMBL" id="KV425561">
    <property type="protein sequence ID" value="KZT27648.1"/>
    <property type="molecule type" value="Genomic_DNA"/>
</dbReference>
<dbReference type="SUPFAM" id="SSF81383">
    <property type="entry name" value="F-box domain"/>
    <property type="match status" value="1"/>
</dbReference>
<dbReference type="InterPro" id="IPR001810">
    <property type="entry name" value="F-box_dom"/>
</dbReference>
<dbReference type="InterPro" id="IPR032675">
    <property type="entry name" value="LRR_dom_sf"/>
</dbReference>
<dbReference type="Gene3D" id="3.80.10.10">
    <property type="entry name" value="Ribonuclease Inhibitor"/>
    <property type="match status" value="1"/>
</dbReference>
<feature type="domain" description="F-box" evidence="2">
    <location>
        <begin position="60"/>
        <end position="112"/>
    </location>
</feature>
<dbReference type="Pfam" id="PF12937">
    <property type="entry name" value="F-box-like"/>
    <property type="match status" value="1"/>
</dbReference>
<protein>
    <recommendedName>
        <fullName evidence="2">F-box domain-containing protein</fullName>
    </recommendedName>
</protein>
<dbReference type="OrthoDB" id="3365698at2759"/>
<sequence>MGRKGKSSKAALDKLNQKLDELSNTRDVLLSRLLEVDKNIALTRSKHAEISASSNNQPPISILPTEILVEILETCYSNLPEESRFYFPVYASLVSKEWRNIVQDTPSLWRTIEATPSHLNRLANYVQKCGGQGLEISFTAEVLDGELRATTALAMLMSKIDNWRDVTFSLDAPIARIVVPKLRGVSAPCLETLCFCHSDDITDHFVNLPLDMNAPRLSTMRVSQPPIDWGSNLYWELTSLRIDSCWNSTFIPLTIDDLCRSLRNCAPKLRELAVQLPVRNTHVGPVEVIELPELRSLEISESISVIKPTDSHAIFYTLATPAVEILSLADLGPYAWLVFIRSLMLDQIRYTNVMKLKLKSIPIHGNVRGYSHMERDSGGIGDNFIGAFPALRQLECSGDTDAACILRTLIKHLRLGHCSWPDLECLSVDRCDIPVLLTFVRTRAEHKKPVLVVRLPHHLSNEPLEAIEEYARVEYYNDP</sequence>